<proteinExistence type="predicted"/>
<protein>
    <submittedName>
        <fullName evidence="1">Uncharacterized protein</fullName>
    </submittedName>
</protein>
<dbReference type="Proteomes" id="UP000095767">
    <property type="component" value="Unassembled WGS sequence"/>
</dbReference>
<accession>A0A1E5UVJ9</accession>
<name>A0A1E5UVJ9_9POAL</name>
<sequence>MASFASRLKDMFIVLVERVTGYGSARGEDLQVFRTEDQVTVVQRNEIRPRSSDPAVSQGSGAQRSTGLLECTAAYMKYRPIWDLYFDLSNPMV</sequence>
<evidence type="ECO:0000313" key="2">
    <source>
        <dbReference type="Proteomes" id="UP000095767"/>
    </source>
</evidence>
<dbReference type="EMBL" id="LWDX02061853">
    <property type="protein sequence ID" value="OEL16834.1"/>
    <property type="molecule type" value="Genomic_DNA"/>
</dbReference>
<evidence type="ECO:0000313" key="1">
    <source>
        <dbReference type="EMBL" id="OEL16834.1"/>
    </source>
</evidence>
<gene>
    <name evidence="1" type="ORF">BAE44_0022145</name>
</gene>
<reference evidence="1 2" key="1">
    <citation type="submission" date="2016-09" db="EMBL/GenBank/DDBJ databases">
        <title>The draft genome of Dichanthelium oligosanthes: A C3 panicoid grass species.</title>
        <authorList>
            <person name="Studer A.J."/>
            <person name="Schnable J.C."/>
            <person name="Brutnell T.P."/>
        </authorList>
    </citation>
    <scope>NUCLEOTIDE SEQUENCE [LARGE SCALE GENOMIC DNA]</scope>
    <source>
        <strain evidence="2">cv. Kellogg 1175</strain>
        <tissue evidence="1">Leaf</tissue>
    </source>
</reference>
<dbReference type="AlphaFoldDB" id="A0A1E5UVJ9"/>
<comment type="caution">
    <text evidence="1">The sequence shown here is derived from an EMBL/GenBank/DDBJ whole genome shotgun (WGS) entry which is preliminary data.</text>
</comment>
<keyword evidence="2" id="KW-1185">Reference proteome</keyword>
<organism evidence="1 2">
    <name type="scientific">Dichanthelium oligosanthes</name>
    <dbReference type="NCBI Taxonomy" id="888268"/>
    <lineage>
        <taxon>Eukaryota</taxon>
        <taxon>Viridiplantae</taxon>
        <taxon>Streptophyta</taxon>
        <taxon>Embryophyta</taxon>
        <taxon>Tracheophyta</taxon>
        <taxon>Spermatophyta</taxon>
        <taxon>Magnoliopsida</taxon>
        <taxon>Liliopsida</taxon>
        <taxon>Poales</taxon>
        <taxon>Poaceae</taxon>
        <taxon>PACMAD clade</taxon>
        <taxon>Panicoideae</taxon>
        <taxon>Panicodae</taxon>
        <taxon>Paniceae</taxon>
        <taxon>Dichantheliinae</taxon>
        <taxon>Dichanthelium</taxon>
    </lineage>
</organism>